<dbReference type="InterPro" id="IPR000014">
    <property type="entry name" value="PAS"/>
</dbReference>
<dbReference type="STRING" id="267850.ADINL_0293"/>
<dbReference type="CDD" id="cd00130">
    <property type="entry name" value="PAS"/>
    <property type="match status" value="1"/>
</dbReference>
<dbReference type="FunFam" id="3.30.70.270:FF:000001">
    <property type="entry name" value="Diguanylate cyclase domain protein"/>
    <property type="match status" value="1"/>
</dbReference>
<dbReference type="InterPro" id="IPR043128">
    <property type="entry name" value="Rev_trsase/Diguanyl_cyclase"/>
</dbReference>
<dbReference type="Gene3D" id="3.30.70.270">
    <property type="match status" value="1"/>
</dbReference>
<sequence>MALLFVGLAGVIENRSQQQLMKQLALEAEGLRNGFEMSRKDLELQMLTLASLLAENTRIQTLFSQGVKVLRQEGGGAGLDETAFWRHALHLYLDSRWQLMQSEYGLRQLQFHVSPGVTSFLRVHDPGSFGDQMSGIRPIIEDVLNDQQYRSGFETGRIYSGIRGVVPVWFNPPGKPREFIGVLEAGTSFDQQLLRLDQQYDAGFAVLLRRDHVEQQVWQQHQHRNGLQLPDTCSCYIEASSRPEIVEWLSQEIFPAYTDQTLQSALVKSATQTLHVMRFPLSDYAGLREQGQPVGSVWIWQDKSALVAGIQLDQLRNRVLLLLVYLVALGLLLRLLQLTRRRLQWRIDQAVAQQLATAQALEASEQRYENALGAINDGLWEADLHTGQLHWDQRCFSMLGYAETRALCVDDWYAQIHPDDLRYVQEVIQEHLLNHQPYRIEYRSRCADGGWLWLEGRGKVTQWHNDEPWIMTGTVTDISARKHAENELRRLSVTDSLTGLYNRRYFFKRLSALLSACQRNHRPVAVVMLDIDHFKQVNDQYGHACGDQVLCEVSVRIQSLLRQADVLARLGGEEFAILLADTETDGALELAERIRVAVSAQLIRIGEQKLTVTLSMGVSQVQRSDQSADAVMHRADSALYRAKHAGRNCVMTDSIQSESVQ</sequence>
<dbReference type="NCBIfam" id="TIGR00254">
    <property type="entry name" value="GGDEF"/>
    <property type="match status" value="1"/>
</dbReference>
<keyword evidence="4" id="KW-0812">Transmembrane</keyword>
<comment type="catalytic activity">
    <reaction evidence="3">
        <text>2 GTP = 3',3'-c-di-GMP + 2 diphosphate</text>
        <dbReference type="Rhea" id="RHEA:24898"/>
        <dbReference type="ChEBI" id="CHEBI:33019"/>
        <dbReference type="ChEBI" id="CHEBI:37565"/>
        <dbReference type="ChEBI" id="CHEBI:58805"/>
        <dbReference type="EC" id="2.7.7.65"/>
    </reaction>
</comment>
<dbReference type="InterPro" id="IPR029787">
    <property type="entry name" value="Nucleotide_cyclase"/>
</dbReference>
<dbReference type="InterPro" id="IPR035965">
    <property type="entry name" value="PAS-like_dom_sf"/>
</dbReference>
<dbReference type="SUPFAM" id="SSF55785">
    <property type="entry name" value="PYP-like sensor domain (PAS domain)"/>
    <property type="match status" value="1"/>
</dbReference>
<feature type="domain" description="PAS" evidence="5">
    <location>
        <begin position="364"/>
        <end position="435"/>
    </location>
</feature>
<dbReference type="PROSITE" id="PS50112">
    <property type="entry name" value="PAS"/>
    <property type="match status" value="1"/>
</dbReference>
<dbReference type="Gene3D" id="3.30.450.20">
    <property type="entry name" value="PAS domain"/>
    <property type="match status" value="1"/>
</dbReference>
<dbReference type="RefSeq" id="WP_051632462.1">
    <property type="nucleotide sequence ID" value="NZ_JBKBNO010000006.1"/>
</dbReference>
<dbReference type="NCBIfam" id="TIGR00229">
    <property type="entry name" value="sensory_box"/>
    <property type="match status" value="1"/>
</dbReference>
<evidence type="ECO:0000313" key="8">
    <source>
        <dbReference type="EMBL" id="KDE41220.1"/>
    </source>
</evidence>
<proteinExistence type="predicted"/>
<evidence type="ECO:0000256" key="2">
    <source>
        <dbReference type="ARBA" id="ARBA00012528"/>
    </source>
</evidence>
<dbReference type="AlphaFoldDB" id="A0A063Y7W6"/>
<feature type="domain" description="GGDEF" evidence="7">
    <location>
        <begin position="522"/>
        <end position="655"/>
    </location>
</feature>
<name>A0A063Y7W6_9GAMM</name>
<evidence type="ECO:0000256" key="1">
    <source>
        <dbReference type="ARBA" id="ARBA00001946"/>
    </source>
</evidence>
<dbReference type="Pfam" id="PF14827">
    <property type="entry name" value="dCache_3"/>
    <property type="match status" value="1"/>
</dbReference>
<dbReference type="SMART" id="SM00086">
    <property type="entry name" value="PAC"/>
    <property type="match status" value="1"/>
</dbReference>
<dbReference type="InterPro" id="IPR050469">
    <property type="entry name" value="Diguanylate_Cyclase"/>
</dbReference>
<dbReference type="Proteomes" id="UP000027318">
    <property type="component" value="Unassembled WGS sequence"/>
</dbReference>
<dbReference type="GO" id="GO:0052621">
    <property type="term" value="F:diguanylate cyclase activity"/>
    <property type="evidence" value="ECO:0007669"/>
    <property type="project" value="UniProtKB-EC"/>
</dbReference>
<accession>A0A063Y7W6</accession>
<dbReference type="GO" id="GO:0005886">
    <property type="term" value="C:plasma membrane"/>
    <property type="evidence" value="ECO:0007669"/>
    <property type="project" value="TreeGrafter"/>
</dbReference>
<dbReference type="SMART" id="SM00091">
    <property type="entry name" value="PAS"/>
    <property type="match status" value="1"/>
</dbReference>
<dbReference type="PROSITE" id="PS50113">
    <property type="entry name" value="PAC"/>
    <property type="match status" value="1"/>
</dbReference>
<dbReference type="CDD" id="cd01949">
    <property type="entry name" value="GGDEF"/>
    <property type="match status" value="1"/>
</dbReference>
<dbReference type="GO" id="GO:0043709">
    <property type="term" value="P:cell adhesion involved in single-species biofilm formation"/>
    <property type="evidence" value="ECO:0007669"/>
    <property type="project" value="TreeGrafter"/>
</dbReference>
<organism evidence="8 9">
    <name type="scientific">Nitrincola lacisaponensis</name>
    <dbReference type="NCBI Taxonomy" id="267850"/>
    <lineage>
        <taxon>Bacteria</taxon>
        <taxon>Pseudomonadati</taxon>
        <taxon>Pseudomonadota</taxon>
        <taxon>Gammaproteobacteria</taxon>
        <taxon>Oceanospirillales</taxon>
        <taxon>Oceanospirillaceae</taxon>
        <taxon>Nitrincola</taxon>
    </lineage>
</organism>
<gene>
    <name evidence="8" type="ORF">ADINL_0293</name>
</gene>
<reference evidence="8 9" key="1">
    <citation type="journal article" date="2005" name="Int. J. Syst. Evol. Microbiol.">
        <title>Nitrincola lacisaponensis gen. nov., sp. nov., a novel alkaliphilic bacterium isolated from an alkaline, saline lake.</title>
        <authorList>
            <person name="Dimitriu P.A."/>
            <person name="Shukla S.K."/>
            <person name="Conradt J."/>
            <person name="Marquez M.C."/>
            <person name="Ventosa A."/>
            <person name="Maglia A."/>
            <person name="Peyton B.M."/>
            <person name="Pinkart H.C."/>
            <person name="Mormile M.R."/>
        </authorList>
    </citation>
    <scope>NUCLEOTIDE SEQUENCE [LARGE SCALE GENOMIC DNA]</scope>
    <source>
        <strain evidence="8 9">4CA</strain>
    </source>
</reference>
<dbReference type="InterPro" id="IPR001610">
    <property type="entry name" value="PAC"/>
</dbReference>
<dbReference type="EC" id="2.7.7.65" evidence="2"/>
<comment type="caution">
    <text evidence="8">The sequence shown here is derived from an EMBL/GenBank/DDBJ whole genome shotgun (WGS) entry which is preliminary data.</text>
</comment>
<dbReference type="SMART" id="SM00267">
    <property type="entry name" value="GGDEF"/>
    <property type="match status" value="1"/>
</dbReference>
<dbReference type="InterPro" id="IPR000160">
    <property type="entry name" value="GGDEF_dom"/>
</dbReference>
<dbReference type="InterPro" id="IPR000700">
    <property type="entry name" value="PAS-assoc_C"/>
</dbReference>
<dbReference type="InterPro" id="IPR013655">
    <property type="entry name" value="PAS_fold_3"/>
</dbReference>
<keyword evidence="4" id="KW-1133">Transmembrane helix</keyword>
<feature type="domain" description="PAC" evidence="6">
    <location>
        <begin position="438"/>
        <end position="490"/>
    </location>
</feature>
<evidence type="ECO:0000256" key="3">
    <source>
        <dbReference type="ARBA" id="ARBA00034247"/>
    </source>
</evidence>
<dbReference type="PANTHER" id="PTHR45138:SF9">
    <property type="entry name" value="DIGUANYLATE CYCLASE DGCM-RELATED"/>
    <property type="match status" value="1"/>
</dbReference>
<keyword evidence="9" id="KW-1185">Reference proteome</keyword>
<dbReference type="GO" id="GO:1902201">
    <property type="term" value="P:negative regulation of bacterial-type flagellum-dependent cell motility"/>
    <property type="evidence" value="ECO:0007669"/>
    <property type="project" value="TreeGrafter"/>
</dbReference>
<dbReference type="Pfam" id="PF08447">
    <property type="entry name" value="PAS_3"/>
    <property type="match status" value="1"/>
</dbReference>
<dbReference type="PROSITE" id="PS50887">
    <property type="entry name" value="GGDEF"/>
    <property type="match status" value="1"/>
</dbReference>
<evidence type="ECO:0000259" key="7">
    <source>
        <dbReference type="PROSITE" id="PS50887"/>
    </source>
</evidence>
<evidence type="ECO:0000256" key="4">
    <source>
        <dbReference type="SAM" id="Phobius"/>
    </source>
</evidence>
<comment type="cofactor">
    <cofactor evidence="1">
        <name>Mg(2+)</name>
        <dbReference type="ChEBI" id="CHEBI:18420"/>
    </cofactor>
</comment>
<evidence type="ECO:0000259" key="6">
    <source>
        <dbReference type="PROSITE" id="PS50113"/>
    </source>
</evidence>
<feature type="transmembrane region" description="Helical" evidence="4">
    <location>
        <begin position="319"/>
        <end position="336"/>
    </location>
</feature>
<evidence type="ECO:0000313" key="9">
    <source>
        <dbReference type="Proteomes" id="UP000027318"/>
    </source>
</evidence>
<evidence type="ECO:0000259" key="5">
    <source>
        <dbReference type="PROSITE" id="PS50112"/>
    </source>
</evidence>
<protein>
    <recommendedName>
        <fullName evidence="2">diguanylate cyclase</fullName>
        <ecNumber evidence="2">2.7.7.65</ecNumber>
    </recommendedName>
</protein>
<dbReference type="EMBL" id="JMSZ01000007">
    <property type="protein sequence ID" value="KDE41220.1"/>
    <property type="molecule type" value="Genomic_DNA"/>
</dbReference>
<dbReference type="Pfam" id="PF00990">
    <property type="entry name" value="GGDEF"/>
    <property type="match status" value="1"/>
</dbReference>
<dbReference type="SUPFAM" id="SSF55073">
    <property type="entry name" value="Nucleotide cyclase"/>
    <property type="match status" value="1"/>
</dbReference>
<dbReference type="InterPro" id="IPR029150">
    <property type="entry name" value="dCache_3"/>
</dbReference>
<keyword evidence="4" id="KW-0472">Membrane</keyword>
<dbReference type="OrthoDB" id="9812260at2"/>
<dbReference type="PANTHER" id="PTHR45138">
    <property type="entry name" value="REGULATORY COMPONENTS OF SENSORY TRANSDUCTION SYSTEM"/>
    <property type="match status" value="1"/>
</dbReference>
<dbReference type="PATRIC" id="fig|267850.7.peg.289"/>